<keyword evidence="2" id="KW-1185">Reference proteome</keyword>
<evidence type="ECO:0000313" key="1">
    <source>
        <dbReference type="EMBL" id="SKA56711.1"/>
    </source>
</evidence>
<accession>A0A1T4UWB2</accession>
<organism evidence="1 2">
    <name type="scientific">Succinivibrio dextrinosolvens DSM 3072</name>
    <dbReference type="NCBI Taxonomy" id="1123324"/>
    <lineage>
        <taxon>Bacteria</taxon>
        <taxon>Pseudomonadati</taxon>
        <taxon>Pseudomonadota</taxon>
        <taxon>Gammaproteobacteria</taxon>
        <taxon>Aeromonadales</taxon>
        <taxon>Succinivibrionaceae</taxon>
        <taxon>Succinivibrio</taxon>
    </lineage>
</organism>
<reference evidence="2" key="1">
    <citation type="submission" date="2017-02" db="EMBL/GenBank/DDBJ databases">
        <authorList>
            <person name="Varghese N."/>
            <person name="Submissions S."/>
        </authorList>
    </citation>
    <scope>NUCLEOTIDE SEQUENCE [LARGE SCALE GENOMIC DNA]</scope>
    <source>
        <strain evidence="2">DSM 3072</strain>
    </source>
</reference>
<name>A0A1T4UWB2_9GAMM</name>
<dbReference type="AlphaFoldDB" id="A0A1T4UWB2"/>
<gene>
    <name evidence="1" type="ORF">SAMN02745213_00065</name>
</gene>
<protein>
    <submittedName>
        <fullName evidence="1">Uncharacterized protein</fullName>
    </submittedName>
</protein>
<dbReference type="EMBL" id="FUXX01000001">
    <property type="protein sequence ID" value="SKA56711.1"/>
    <property type="molecule type" value="Genomic_DNA"/>
</dbReference>
<dbReference type="Proteomes" id="UP000242432">
    <property type="component" value="Unassembled WGS sequence"/>
</dbReference>
<proteinExistence type="predicted"/>
<evidence type="ECO:0000313" key="2">
    <source>
        <dbReference type="Proteomes" id="UP000242432"/>
    </source>
</evidence>
<sequence length="69" mass="8444">MADFFFYLFQKNPSLSMDKQQSYMPNLRKQVLNYSFINSYLYNKNLNTPKVHKEKQSERIILHDRHSQE</sequence>